<feature type="transmembrane region" description="Helical" evidence="1">
    <location>
        <begin position="21"/>
        <end position="40"/>
    </location>
</feature>
<dbReference type="Proteomes" id="UP001203410">
    <property type="component" value="Unassembled WGS sequence"/>
</dbReference>
<keyword evidence="1" id="KW-0472">Membrane</keyword>
<evidence type="ECO:0000313" key="3">
    <source>
        <dbReference type="Proteomes" id="UP001203410"/>
    </source>
</evidence>
<evidence type="ECO:0000256" key="1">
    <source>
        <dbReference type="SAM" id="Phobius"/>
    </source>
</evidence>
<accession>A0ABT0RXD3</accession>
<feature type="transmembrane region" description="Helical" evidence="1">
    <location>
        <begin position="84"/>
        <end position="104"/>
    </location>
</feature>
<reference evidence="2 3" key="1">
    <citation type="submission" date="2022-05" db="EMBL/GenBank/DDBJ databases">
        <authorList>
            <person name="Jo J.-H."/>
            <person name="Im W.-T."/>
        </authorList>
    </citation>
    <scope>NUCLEOTIDE SEQUENCE [LARGE SCALE GENOMIC DNA]</scope>
    <source>
        <strain evidence="2 3">NSE70-1</strain>
    </source>
</reference>
<feature type="transmembrane region" description="Helical" evidence="1">
    <location>
        <begin position="124"/>
        <end position="142"/>
    </location>
</feature>
<proteinExistence type="predicted"/>
<dbReference type="RefSeq" id="WP_249904793.1">
    <property type="nucleotide sequence ID" value="NZ_JAMGBA010000002.1"/>
</dbReference>
<sequence>MQQALPSSRPPFAIDWRNANFLLTAIFWAFTYALFTYRAQLRYGDAYELVDTIRFVSTAVGAGLYWLVLSYLIDGTRDRPGKPLAILATILPATIVVLLARVLLEQMGATNPNGFPGDLRFVMVWGGYFGLWVSASFALRVMPRLNFGAEMGLQRFKAKRVTVASQNKNALFRAEVLERLALEIASLPAAERRALVEEFTVPLSYETADELELHVSR</sequence>
<dbReference type="EMBL" id="JAMGBA010000002">
    <property type="protein sequence ID" value="MCL6699375.1"/>
    <property type="molecule type" value="Genomic_DNA"/>
</dbReference>
<keyword evidence="1" id="KW-1133">Transmembrane helix</keyword>
<keyword evidence="1" id="KW-0812">Transmembrane</keyword>
<keyword evidence="3" id="KW-1185">Reference proteome</keyword>
<protein>
    <submittedName>
        <fullName evidence="2">Uncharacterized protein</fullName>
    </submittedName>
</protein>
<name>A0ABT0RXD3_9SPHN</name>
<feature type="transmembrane region" description="Helical" evidence="1">
    <location>
        <begin position="52"/>
        <end position="72"/>
    </location>
</feature>
<comment type="caution">
    <text evidence="2">The sequence shown here is derived from an EMBL/GenBank/DDBJ whole genome shotgun (WGS) entry which is preliminary data.</text>
</comment>
<gene>
    <name evidence="2" type="ORF">LZ496_11360</name>
</gene>
<organism evidence="2 3">
    <name type="scientific">Sphingomonas caseinilyticus</name>
    <dbReference type="NCBI Taxonomy" id="2908205"/>
    <lineage>
        <taxon>Bacteria</taxon>
        <taxon>Pseudomonadati</taxon>
        <taxon>Pseudomonadota</taxon>
        <taxon>Alphaproteobacteria</taxon>
        <taxon>Sphingomonadales</taxon>
        <taxon>Sphingomonadaceae</taxon>
        <taxon>Sphingomonas</taxon>
    </lineage>
</organism>
<evidence type="ECO:0000313" key="2">
    <source>
        <dbReference type="EMBL" id="MCL6699375.1"/>
    </source>
</evidence>